<dbReference type="GO" id="GO:0008270">
    <property type="term" value="F:zinc ion binding"/>
    <property type="evidence" value="ECO:0007669"/>
    <property type="project" value="UniProtKB-KW"/>
</dbReference>
<accession>A0A418AEY1</accession>
<feature type="domain" description="CCHC-type" evidence="3">
    <location>
        <begin position="49"/>
        <end position="64"/>
    </location>
</feature>
<dbReference type="InterPro" id="IPR054722">
    <property type="entry name" value="PolX-like_BBD"/>
</dbReference>
<feature type="non-terminal residue" evidence="4">
    <location>
        <position position="1"/>
    </location>
</feature>
<comment type="caution">
    <text evidence="4">The sequence shown here is derived from an EMBL/GenBank/DDBJ whole genome shotgun (WGS) entry which is preliminary data.</text>
</comment>
<evidence type="ECO:0000256" key="1">
    <source>
        <dbReference type="PROSITE-ProRule" id="PRU00047"/>
    </source>
</evidence>
<evidence type="ECO:0000259" key="3">
    <source>
        <dbReference type="PROSITE" id="PS50158"/>
    </source>
</evidence>
<keyword evidence="1" id="KW-0479">Metal-binding</keyword>
<dbReference type="SUPFAM" id="SSF57756">
    <property type="entry name" value="Retrovirus zinc finger-like domains"/>
    <property type="match status" value="1"/>
</dbReference>
<dbReference type="AlphaFoldDB" id="A0A418AEY1"/>
<dbReference type="SMART" id="SM00343">
    <property type="entry name" value="ZnF_C2HC"/>
    <property type="match status" value="1"/>
</dbReference>
<keyword evidence="1" id="KW-0862">Zinc</keyword>
<dbReference type="Pfam" id="PF22936">
    <property type="entry name" value="Pol_BBD"/>
    <property type="match status" value="1"/>
</dbReference>
<dbReference type="InterPro" id="IPR001878">
    <property type="entry name" value="Znf_CCHC"/>
</dbReference>
<dbReference type="Gene3D" id="4.10.60.10">
    <property type="entry name" value="Zinc finger, CCHC-type"/>
    <property type="match status" value="1"/>
</dbReference>
<name>A0A418AEY1_9STRA</name>
<evidence type="ECO:0000313" key="4">
    <source>
        <dbReference type="EMBL" id="RHY14451.1"/>
    </source>
</evidence>
<dbReference type="PROSITE" id="PS50158">
    <property type="entry name" value="ZF_CCHC"/>
    <property type="match status" value="1"/>
</dbReference>
<dbReference type="Proteomes" id="UP000285060">
    <property type="component" value="Unassembled WGS sequence"/>
</dbReference>
<sequence>VTHQINAKPRSQHSMHVLKTLLEAEYRAALASKEILAPNEVSGKKPGNCIFCGKPGHWERECRSKQRGETAKRGSRPQRRSNGDEQASSVVDQVYMFSAAVVDDIKDVDDDIQTAFSEDTWCALAATVAPKKVVVDSGASMHMTNSSCHLTNIQACDRRVVMANGTLSHATQSGNLALKTSCGTQMVLNEVLVVDGMSMTLMSVPALLRSNDNCEVTFKRTNCTIKIDGKPIAIASTNSNGKV</sequence>
<organism evidence="4 5">
    <name type="scientific">Aphanomyces invadans</name>
    <dbReference type="NCBI Taxonomy" id="157072"/>
    <lineage>
        <taxon>Eukaryota</taxon>
        <taxon>Sar</taxon>
        <taxon>Stramenopiles</taxon>
        <taxon>Oomycota</taxon>
        <taxon>Saprolegniomycetes</taxon>
        <taxon>Saprolegniales</taxon>
        <taxon>Verrucalvaceae</taxon>
        <taxon>Aphanomyces</taxon>
    </lineage>
</organism>
<protein>
    <recommendedName>
        <fullName evidence="3">CCHC-type domain-containing protein</fullName>
    </recommendedName>
</protein>
<evidence type="ECO:0000313" key="5">
    <source>
        <dbReference type="Proteomes" id="UP000285060"/>
    </source>
</evidence>
<keyword evidence="1" id="KW-0863">Zinc-finger</keyword>
<reference evidence="4 5" key="1">
    <citation type="submission" date="2018-08" db="EMBL/GenBank/DDBJ databases">
        <title>Aphanomyces genome sequencing and annotation.</title>
        <authorList>
            <person name="Minardi D."/>
            <person name="Oidtmann B."/>
            <person name="Van Der Giezen M."/>
            <person name="Studholme D.J."/>
        </authorList>
    </citation>
    <scope>NUCLEOTIDE SEQUENCE [LARGE SCALE GENOMIC DNA]</scope>
    <source>
        <strain evidence="4 5">NJM0002</strain>
    </source>
</reference>
<dbReference type="InterPro" id="IPR036875">
    <property type="entry name" value="Znf_CCHC_sf"/>
</dbReference>
<feature type="region of interest" description="Disordered" evidence="2">
    <location>
        <begin position="62"/>
        <end position="87"/>
    </location>
</feature>
<gene>
    <name evidence="4" type="ORF">DYB32_010850</name>
</gene>
<feature type="compositionally biased region" description="Basic and acidic residues" evidence="2">
    <location>
        <begin position="62"/>
        <end position="72"/>
    </location>
</feature>
<evidence type="ECO:0000256" key="2">
    <source>
        <dbReference type="SAM" id="MobiDB-lite"/>
    </source>
</evidence>
<proteinExistence type="predicted"/>
<dbReference type="EMBL" id="QUSY01004198">
    <property type="protein sequence ID" value="RHY14451.1"/>
    <property type="molecule type" value="Genomic_DNA"/>
</dbReference>
<keyword evidence="5" id="KW-1185">Reference proteome</keyword>
<dbReference type="GO" id="GO:0003676">
    <property type="term" value="F:nucleic acid binding"/>
    <property type="evidence" value="ECO:0007669"/>
    <property type="project" value="InterPro"/>
</dbReference>